<dbReference type="Pfam" id="PF11820">
    <property type="entry name" value="DUF3339"/>
    <property type="match status" value="1"/>
</dbReference>
<evidence type="ECO:0000256" key="1">
    <source>
        <dbReference type="SAM" id="Phobius"/>
    </source>
</evidence>
<dbReference type="Gramene" id="TraesMAC3D03G01819050.1">
    <property type="protein sequence ID" value="TraesMAC3D03G01819050.1.CDS1"/>
    <property type="gene ID" value="TraesMAC3D03G01819050"/>
</dbReference>
<dbReference type="Gramene" id="TraesCLE_scaffold_019375_01G000400.1">
    <property type="protein sequence ID" value="TraesCLE_scaffold_019375_01G000400.1"/>
    <property type="gene ID" value="TraesCLE_scaffold_019375_01G000400"/>
</dbReference>
<dbReference type="InterPro" id="IPR021775">
    <property type="entry name" value="DUF3339"/>
</dbReference>
<dbReference type="Gramene" id="TraesLAC3B03G01510980.1">
    <property type="protein sequence ID" value="TraesLAC3B03G01510980.1.CDS1"/>
    <property type="gene ID" value="TraesLAC3B03G01510980"/>
</dbReference>
<evidence type="ECO:0000313" key="2">
    <source>
        <dbReference type="EnsemblPlants" id="TraesCS3D02G082800.1.cds1"/>
    </source>
</evidence>
<dbReference type="Gramene" id="TraesRN3D0100178600.1">
    <property type="protein sequence ID" value="TraesRN3D0100178600.1"/>
    <property type="gene ID" value="TraesRN3D0100178600"/>
</dbReference>
<dbReference type="Gramene" id="TraesRN3B0100221300.1">
    <property type="protein sequence ID" value="TraesRN3B0100221300.1"/>
    <property type="gene ID" value="TraesRN3B0100221300"/>
</dbReference>
<keyword evidence="3" id="KW-1185">Reference proteome</keyword>
<protein>
    <submittedName>
        <fullName evidence="2">Uncharacterized protein</fullName>
    </submittedName>
</protein>
<dbReference type="Gramene" id="TraesSYM3B03G01592070.1">
    <property type="protein sequence ID" value="TraesSYM3B03G01592070.1.CDS1"/>
    <property type="gene ID" value="TraesSYM3B03G01592070"/>
</dbReference>
<dbReference type="Gramene" id="TraesJAG3D03G01829080.1">
    <property type="protein sequence ID" value="TraesJAG3D03G01829080.1.CDS1"/>
    <property type="gene ID" value="TraesJAG3D03G01829080"/>
</dbReference>
<dbReference type="Gramene" id="TraesCAD_scaffold_033614_01G000200.1">
    <property type="protein sequence ID" value="TraesCAD_scaffold_033614_01G000200.1"/>
    <property type="gene ID" value="TraesCAD_scaffold_033614_01G000200"/>
</dbReference>
<gene>
    <name evidence="2" type="primary">LOC123068708</name>
</gene>
<dbReference type="Gramene" id="TraesARI3B03G01592750.1">
    <property type="protein sequence ID" value="TraesARI3B03G01592750.1.CDS1"/>
    <property type="gene ID" value="TraesARI3B03G01592750"/>
</dbReference>
<keyword evidence="1" id="KW-1133">Transmembrane helix</keyword>
<dbReference type="OrthoDB" id="652307at2759"/>
<dbReference type="Gramene" id="TraesPARA_EIv1.0_1024160.1">
    <property type="protein sequence ID" value="TraesPARA_EIv1.0_1024160.1.CDS1"/>
    <property type="gene ID" value="TraesPARA_EIv1.0_1024160"/>
</dbReference>
<dbReference type="Gramene" id="TraesARI3D03G01852970.1">
    <property type="protein sequence ID" value="TraesARI3D03G01852970.1.CDS1"/>
    <property type="gene ID" value="TraesARI3D03G01852970"/>
</dbReference>
<dbReference type="Gramene" id="TraesCAD_scaffold_088004_01G000200.1">
    <property type="protein sequence ID" value="TraesCAD_scaffold_088004_01G000200.1"/>
    <property type="gene ID" value="TraesCAD_scaffold_088004_01G000200"/>
</dbReference>
<dbReference type="PANTHER" id="PTHR33128:SF69">
    <property type="entry name" value="OS01G0101900 PROTEIN"/>
    <property type="match status" value="1"/>
</dbReference>
<dbReference type="ExpressionAtlas" id="A0A341SUK5">
    <property type="expression patterns" value="baseline and differential"/>
</dbReference>
<keyword evidence="1" id="KW-0472">Membrane</keyword>
<keyword evidence="1" id="KW-0812">Transmembrane</keyword>
<dbReference type="Gramene" id="TraesCS3D03G0165200.1">
    <property type="protein sequence ID" value="TraesCS3D03G0165200.1.CDS1"/>
    <property type="gene ID" value="TraesCS3D03G0165200"/>
</dbReference>
<dbReference type="STRING" id="4565.A0A341SUK5"/>
<dbReference type="Proteomes" id="UP000019116">
    <property type="component" value="Chromosome 3D"/>
</dbReference>
<dbReference type="Gramene" id="TraesPARA_EIv1.0_1068900.1">
    <property type="protein sequence ID" value="TraesPARA_EIv1.0_1068900.1.CDS1"/>
    <property type="gene ID" value="TraesPARA_EIv1.0_1068900"/>
</dbReference>
<dbReference type="Gramene" id="TraesSTA3D03G01815340.1">
    <property type="protein sequence ID" value="TraesSTA3D03G01815340.1.CDS1"/>
    <property type="gene ID" value="TraesSTA3D03G01815340"/>
</dbReference>
<dbReference type="RefSeq" id="XP_044347264.1">
    <property type="nucleotide sequence ID" value="XM_044491329.1"/>
</dbReference>
<name>A0A341SUK5_WHEAT</name>
<dbReference type="Gramene" id="TraesJAG3B03G01578270.1">
    <property type="protein sequence ID" value="TraesJAG3B03G01578270.1.CDS1"/>
    <property type="gene ID" value="TraesJAG3B03G01578270"/>
</dbReference>
<feature type="transmembrane region" description="Helical" evidence="1">
    <location>
        <begin position="6"/>
        <end position="24"/>
    </location>
</feature>
<dbReference type="AlphaFoldDB" id="A0A341SUK5"/>
<dbReference type="PaxDb" id="4565-Traes_3B_F4B716F7D.1"/>
<evidence type="ECO:0000313" key="3">
    <source>
        <dbReference type="Proteomes" id="UP000019116"/>
    </source>
</evidence>
<reference evidence="2" key="1">
    <citation type="submission" date="2018-08" db="EMBL/GenBank/DDBJ databases">
        <authorList>
            <person name="Rossello M."/>
        </authorList>
    </citation>
    <scope>NUCLEOTIDE SEQUENCE [LARGE SCALE GENOMIC DNA]</scope>
    <source>
        <strain evidence="2">cv. Chinese Spring</strain>
    </source>
</reference>
<dbReference type="Gramene" id="TraesSTA3B03G01561400.1">
    <property type="protein sequence ID" value="TraesSTA3B03G01561400.1.CDS1"/>
    <property type="gene ID" value="TraesSTA3B03G01561400"/>
</dbReference>
<dbReference type="Gramene" id="TraesWEE_scaffold_084658_01G000200.1">
    <property type="protein sequence ID" value="TraesWEE_scaffold_084658_01G000200.1"/>
    <property type="gene ID" value="TraesWEE_scaffold_084658_01G000200"/>
</dbReference>
<dbReference type="GeneID" id="123068708"/>
<sequence length="72" mass="7648">MSGDWGPVLIATAFFVVMLPGLICEIPGGGGRGRPEFHSMKTNGIAMFVHTVIFFAFCAIFMVAVGVHVYAG</sequence>
<dbReference type="Gramene" id="TraesROB_scaffold_057302_01G000300.1">
    <property type="protein sequence ID" value="TraesROB_scaffold_057302_01G000300.1"/>
    <property type="gene ID" value="TraesROB_scaffold_057302_01G000300"/>
</dbReference>
<accession>A0A341SUK5</accession>
<dbReference type="Proteomes" id="UP000019116">
    <property type="component" value="Chromosome 3B"/>
</dbReference>
<dbReference type="Gramene" id="TraesLAC3D03G01762160.1">
    <property type="protein sequence ID" value="TraesLAC3D03G01762160.1.CDS1"/>
    <property type="gene ID" value="TraesLAC3D03G01762160"/>
</dbReference>
<dbReference type="Gramene" id="TraesSYM3D03G01843760.1">
    <property type="protein sequence ID" value="TraesSYM3D03G01843760.1.CDS1"/>
    <property type="gene ID" value="TraesSYM3D03G01843760"/>
</dbReference>
<dbReference type="Gramene" id="TraesNOR3D03G01847490.1">
    <property type="protein sequence ID" value="TraesNOR3D03G01847490.1.CDS1"/>
    <property type="gene ID" value="TraesNOR3D03G01847490"/>
</dbReference>
<dbReference type="EnsemblPlants" id="TraesCS3D02G082800.1">
    <property type="protein sequence ID" value="TraesCS3D02G082800.1.cds1"/>
    <property type="gene ID" value="TraesCS3D02G082800"/>
</dbReference>
<dbReference type="PANTHER" id="PTHR33128">
    <property type="entry name" value="OS05G0103400 PROTEIN"/>
    <property type="match status" value="1"/>
</dbReference>
<dbReference type="Gramene" id="TraesJUL3B03G01582690.1">
    <property type="protein sequence ID" value="TraesJUL3B03G01582690.1.CDS1"/>
    <property type="gene ID" value="TraesJUL3B03G01582690"/>
</dbReference>
<dbReference type="EnsemblPlants" id="TraesCS3B02G098300.1">
    <property type="protein sequence ID" value="TraesCS3B02G098300.1.cds1"/>
    <property type="gene ID" value="TraesCS3B02G098300"/>
</dbReference>
<dbReference type="Gramene" id="TraesLDM3B03G01569290.1">
    <property type="protein sequence ID" value="TraesLDM3B03G01569290.1.CDS1"/>
    <property type="gene ID" value="TraesLDM3B03G01569290"/>
</dbReference>
<dbReference type="Gramene" id="TraesLDM3D03G01818730.1">
    <property type="protein sequence ID" value="TraesLDM3D03G01818730.1.CDS1"/>
    <property type="gene ID" value="TraesLDM3D03G01818730"/>
</dbReference>
<dbReference type="Gramene" id="TraesROB_scaffold_034887_01G000400.1">
    <property type="protein sequence ID" value="TraesROB_scaffold_034887_01G000400.1"/>
    <property type="gene ID" value="TraesROB_scaffold_034887_01G000400"/>
</dbReference>
<dbReference type="Gramene" id="TraesNOR3B03G01591650.1">
    <property type="protein sequence ID" value="TraesNOR3B03G01591650.1.CDS1"/>
    <property type="gene ID" value="TraesNOR3B03G01591650"/>
</dbReference>
<dbReference type="Gramene" id="TraesJUL3D03G01838870.1">
    <property type="protein sequence ID" value="TraesJUL3D03G01838870.1.CDS1"/>
    <property type="gene ID" value="TraesJUL3D03G01838870"/>
</dbReference>
<organism evidence="2">
    <name type="scientific">Triticum aestivum</name>
    <name type="common">Wheat</name>
    <dbReference type="NCBI Taxonomy" id="4565"/>
    <lineage>
        <taxon>Eukaryota</taxon>
        <taxon>Viridiplantae</taxon>
        <taxon>Streptophyta</taxon>
        <taxon>Embryophyta</taxon>
        <taxon>Tracheophyta</taxon>
        <taxon>Spermatophyta</taxon>
        <taxon>Magnoliopsida</taxon>
        <taxon>Liliopsida</taxon>
        <taxon>Poales</taxon>
        <taxon>Poaceae</taxon>
        <taxon>BOP clade</taxon>
        <taxon>Pooideae</taxon>
        <taxon>Triticodae</taxon>
        <taxon>Triticeae</taxon>
        <taxon>Triticinae</taxon>
        <taxon>Triticum</taxon>
    </lineage>
</organism>
<dbReference type="Gramene" id="TraesCLE_scaffold_062745_01G000200.1">
    <property type="protein sequence ID" value="TraesCLE_scaffold_062745_01G000200.1"/>
    <property type="gene ID" value="TraesCLE_scaffold_062745_01G000200"/>
</dbReference>
<reference evidence="2" key="2">
    <citation type="submission" date="2018-10" db="UniProtKB">
        <authorList>
            <consortium name="EnsemblPlants"/>
        </authorList>
    </citation>
    <scope>IDENTIFICATION</scope>
</reference>
<proteinExistence type="predicted"/>
<feature type="transmembrane region" description="Helical" evidence="1">
    <location>
        <begin position="45"/>
        <end position="71"/>
    </location>
</feature>
<dbReference type="Gramene" id="TraesCS3B02G098300.1">
    <property type="protein sequence ID" value="TraesCS3B02G098300.1.cds1"/>
    <property type="gene ID" value="TraesCS3B02G098300"/>
</dbReference>
<dbReference type="Gramene" id="TraesCS3B03G0225500.1">
    <property type="protein sequence ID" value="TraesCS3B03G0225500.1.CDS1"/>
    <property type="gene ID" value="TraesCS3B03G0225500"/>
</dbReference>
<dbReference type="Gramene" id="TraesMAC3B03G01568610.1">
    <property type="protein sequence ID" value="TraesMAC3B03G01568610.1.CDS1"/>
    <property type="gene ID" value="TraesMAC3B03G01568610"/>
</dbReference>
<dbReference type="Gramene" id="TraesWEE_scaffold_158375_01G000200.1">
    <property type="protein sequence ID" value="TraesWEE_scaffold_158375_01G000200.1"/>
    <property type="gene ID" value="TraesWEE_scaffold_158375_01G000200"/>
</dbReference>
<dbReference type="Gramene" id="TraesCS3D02G082800.1">
    <property type="protein sequence ID" value="TraesCS3D02G082800.1.cds1"/>
    <property type="gene ID" value="TraesCS3D02G082800"/>
</dbReference>